<accession>A0AA48KRT5</accession>
<evidence type="ECO:0000313" key="4">
    <source>
        <dbReference type="Proteomes" id="UP001333710"/>
    </source>
</evidence>
<protein>
    <recommendedName>
        <fullName evidence="2">Protein SirB1 N-terminal domain-containing protein</fullName>
    </recommendedName>
</protein>
<dbReference type="AlphaFoldDB" id="A0AA48KRT5"/>
<dbReference type="Proteomes" id="UP001333710">
    <property type="component" value="Chromosome"/>
</dbReference>
<sequence>MLELKHAIKQHNLFKSALLISRCYKDDLDIAQPLTQMEQLINQCAKAVGDTQDKFAAFERLRNYFYHQLAFSGDSKNFFAARYNLLDEVLEYRTGIPVTLAIVFCQIGNAIGLKMQGVNFPGHFLVRFQVSDSKVLFIDPLNGDCLSWQHLEKSYFSVLGEQAESEMPLEVLEPTGCEETVLRLLQNLKASFINEQKYHFALSTIDILLSLCPDDPFEIRDRGFLLHQLDCPKVAAADYEFFIQRCPKDPSTDILRAQIQKLRERIVTQH</sequence>
<comment type="similarity">
    <text evidence="1">Belongs to the UPF0162 family.</text>
</comment>
<dbReference type="SUPFAM" id="SSF48452">
    <property type="entry name" value="TPR-like"/>
    <property type="match status" value="1"/>
</dbReference>
<reference evidence="3" key="1">
    <citation type="submission" date="2023-01" db="EMBL/GenBank/DDBJ databases">
        <title>Complete genome sequence of Planctobacterium marinum strain Dej080120_11.</title>
        <authorList>
            <person name="Ueki S."/>
            <person name="Maruyama F."/>
        </authorList>
    </citation>
    <scope>NUCLEOTIDE SEQUENCE</scope>
    <source>
        <strain evidence="3">Dej080120_11</strain>
    </source>
</reference>
<feature type="domain" description="Protein SirB1 N-terminal" evidence="2">
    <location>
        <begin position="34"/>
        <end position="185"/>
    </location>
</feature>
<keyword evidence="4" id="KW-1185">Reference proteome</keyword>
<dbReference type="Pfam" id="PF13369">
    <property type="entry name" value="Transglut_core2"/>
    <property type="match status" value="1"/>
</dbReference>
<evidence type="ECO:0000313" key="3">
    <source>
        <dbReference type="EMBL" id="BDX06452.1"/>
    </source>
</evidence>
<evidence type="ECO:0000259" key="2">
    <source>
        <dbReference type="Pfam" id="PF13369"/>
    </source>
</evidence>
<dbReference type="PANTHER" id="PTHR31350:SF21">
    <property type="entry name" value="F-BOX ONLY PROTEIN 21"/>
    <property type="match status" value="1"/>
</dbReference>
<dbReference type="Pfam" id="PF13371">
    <property type="entry name" value="TPR_9"/>
    <property type="match status" value="1"/>
</dbReference>
<dbReference type="InterPro" id="IPR032698">
    <property type="entry name" value="SirB1_N"/>
</dbReference>
<dbReference type="InterPro" id="IPR011990">
    <property type="entry name" value="TPR-like_helical_dom_sf"/>
</dbReference>
<name>A0AA48KRT5_9ALTE</name>
<dbReference type="EMBL" id="AP027272">
    <property type="protein sequence ID" value="BDX06452.1"/>
    <property type="molecule type" value="Genomic_DNA"/>
</dbReference>
<gene>
    <name evidence="3" type="ORF">MACH26_19730</name>
</gene>
<dbReference type="KEGG" id="pmaw:MACH26_19730"/>
<organism evidence="3 4">
    <name type="scientific">Planctobacterium marinum</name>
    <dbReference type="NCBI Taxonomy" id="1631968"/>
    <lineage>
        <taxon>Bacteria</taxon>
        <taxon>Pseudomonadati</taxon>
        <taxon>Pseudomonadota</taxon>
        <taxon>Gammaproteobacteria</taxon>
        <taxon>Alteromonadales</taxon>
        <taxon>Alteromonadaceae</taxon>
        <taxon>Planctobacterium</taxon>
    </lineage>
</organism>
<evidence type="ECO:0000256" key="1">
    <source>
        <dbReference type="ARBA" id="ARBA00007100"/>
    </source>
</evidence>
<proteinExistence type="inferred from homology"/>
<dbReference type="RefSeq" id="WP_338292469.1">
    <property type="nucleotide sequence ID" value="NZ_AP027272.1"/>
</dbReference>
<dbReference type="PANTHER" id="PTHR31350">
    <property type="entry name" value="SI:DKEY-261L7.2"/>
    <property type="match status" value="1"/>
</dbReference>